<feature type="region of interest" description="Disordered" evidence="1">
    <location>
        <begin position="164"/>
        <end position="183"/>
    </location>
</feature>
<reference evidence="2" key="1">
    <citation type="submission" date="2021-07" db="EMBL/GenBank/DDBJ databases">
        <title>Genome Resource of American Ginseng Black Spot Pathogen Alternaria panax.</title>
        <authorList>
            <person name="Qiu C."/>
            <person name="Wang W."/>
            <person name="Liu Z."/>
        </authorList>
    </citation>
    <scope>NUCLEOTIDE SEQUENCE</scope>
    <source>
        <strain evidence="2">BNCC115425</strain>
    </source>
</reference>
<evidence type="ECO:0000313" key="3">
    <source>
        <dbReference type="Proteomes" id="UP001199106"/>
    </source>
</evidence>
<sequence length="543" mass="60357">MEQKQAKALQRPGSFNPEAPTFSPTAAETSMSTGPAGPTPPTSPRRKPNMPDMFDHSPFRPTRDLRPNYQGYEEVNAVRMPSELPDQKEMPLDSLQEMLRDHHIALNQDRSNAGFRSGLARDSINNSVLYPPLNLLSTERLRSDSNTPGLDELSAGLGLPGIRRSGTNVDLPSRSHKSRDSETLSEGLFAQYLHGKSISTDDLANLPRGNKGYIQDMHFGERADEGCQSIKLVAPPPGFTGERPRKIFAEERSSVDSVAMNSPVQHVPAGPLAFGHPRYSSDLQSFNHAQHHGHSRGPSRHYRPCALTRSRRTDQGPEPSHADIYPDDASFMPHRPSYQPDATSVFQGYISDVPSARQFQTEAAVDWPTPAEVYRQKPGSPTRRSVFARNVPIMQNRAPEHWSPPPASSMSQYMQQFGQPSHPLALKFPPPVPSPSPPFSIFASHYTPTHADIHEPDAEMECLLAILPDIFDLNLPEMPSDERPLTPGQTDGTRYGMDLNGIGMGDRWNCPDVLEGEPFRVRPRNHDGWGGWQWAIDRGWGNE</sequence>
<evidence type="ECO:0000256" key="1">
    <source>
        <dbReference type="SAM" id="MobiDB-lite"/>
    </source>
</evidence>
<protein>
    <submittedName>
        <fullName evidence="2">Uncharacterized protein</fullName>
    </submittedName>
</protein>
<proteinExistence type="predicted"/>
<comment type="caution">
    <text evidence="2">The sequence shown here is derived from an EMBL/GenBank/DDBJ whole genome shotgun (WGS) entry which is preliminary data.</text>
</comment>
<feature type="region of interest" description="Disordered" evidence="1">
    <location>
        <begin position="1"/>
        <end position="67"/>
    </location>
</feature>
<gene>
    <name evidence="2" type="ORF">G6011_04926</name>
</gene>
<evidence type="ECO:0000313" key="2">
    <source>
        <dbReference type="EMBL" id="KAG9194891.1"/>
    </source>
</evidence>
<feature type="region of interest" description="Disordered" evidence="1">
    <location>
        <begin position="309"/>
        <end position="338"/>
    </location>
</feature>
<dbReference type="EMBL" id="JAANER010000002">
    <property type="protein sequence ID" value="KAG9194891.1"/>
    <property type="molecule type" value="Genomic_DNA"/>
</dbReference>
<feature type="compositionally biased region" description="Basic and acidic residues" evidence="1">
    <location>
        <begin position="53"/>
        <end position="66"/>
    </location>
</feature>
<organism evidence="2 3">
    <name type="scientific">Alternaria panax</name>
    <dbReference type="NCBI Taxonomy" id="48097"/>
    <lineage>
        <taxon>Eukaryota</taxon>
        <taxon>Fungi</taxon>
        <taxon>Dikarya</taxon>
        <taxon>Ascomycota</taxon>
        <taxon>Pezizomycotina</taxon>
        <taxon>Dothideomycetes</taxon>
        <taxon>Pleosporomycetidae</taxon>
        <taxon>Pleosporales</taxon>
        <taxon>Pleosporineae</taxon>
        <taxon>Pleosporaceae</taxon>
        <taxon>Alternaria</taxon>
        <taxon>Alternaria sect. Panax</taxon>
    </lineage>
</organism>
<keyword evidence="3" id="KW-1185">Reference proteome</keyword>
<accession>A0AAD4IHE2</accession>
<dbReference type="Proteomes" id="UP001199106">
    <property type="component" value="Unassembled WGS sequence"/>
</dbReference>
<dbReference type="AlphaFoldDB" id="A0AAD4IHE2"/>
<name>A0AAD4IHE2_9PLEO</name>